<dbReference type="PANTHER" id="PTHR48048">
    <property type="entry name" value="GLYCOSYLTRANSFERASE"/>
    <property type="match status" value="1"/>
</dbReference>
<dbReference type="AlphaFoldDB" id="A0AAE1KM94"/>
<dbReference type="PROSITE" id="PS00375">
    <property type="entry name" value="UDPGT"/>
    <property type="match status" value="1"/>
</dbReference>
<keyword evidence="6" id="KW-1185">Reference proteome</keyword>
<dbReference type="Gene3D" id="3.40.50.2000">
    <property type="entry name" value="Glycogen Phosphorylase B"/>
    <property type="match status" value="2"/>
</dbReference>
<dbReference type="InterPro" id="IPR050481">
    <property type="entry name" value="UDP-glycosyltransf_plant"/>
</dbReference>
<name>A0AAE1KM94_9FABA</name>
<dbReference type="InterPro" id="IPR002213">
    <property type="entry name" value="UDP_glucos_trans"/>
</dbReference>
<organism evidence="5 6">
    <name type="scientific">Acacia crassicarpa</name>
    <name type="common">northern wattle</name>
    <dbReference type="NCBI Taxonomy" id="499986"/>
    <lineage>
        <taxon>Eukaryota</taxon>
        <taxon>Viridiplantae</taxon>
        <taxon>Streptophyta</taxon>
        <taxon>Embryophyta</taxon>
        <taxon>Tracheophyta</taxon>
        <taxon>Spermatophyta</taxon>
        <taxon>Magnoliopsida</taxon>
        <taxon>eudicotyledons</taxon>
        <taxon>Gunneridae</taxon>
        <taxon>Pentapetalae</taxon>
        <taxon>rosids</taxon>
        <taxon>fabids</taxon>
        <taxon>Fabales</taxon>
        <taxon>Fabaceae</taxon>
        <taxon>Caesalpinioideae</taxon>
        <taxon>mimosoid clade</taxon>
        <taxon>Acacieae</taxon>
        <taxon>Acacia</taxon>
    </lineage>
</organism>
<evidence type="ECO:0000256" key="3">
    <source>
        <dbReference type="RuleBase" id="RU003718"/>
    </source>
</evidence>
<evidence type="ECO:0000256" key="2">
    <source>
        <dbReference type="ARBA" id="ARBA00022679"/>
    </source>
</evidence>
<comment type="caution">
    <text evidence="5">The sequence shown here is derived from an EMBL/GenBank/DDBJ whole genome shotgun (WGS) entry which is preliminary data.</text>
</comment>
<evidence type="ECO:0000313" key="5">
    <source>
        <dbReference type="EMBL" id="KAK4277685.1"/>
    </source>
</evidence>
<dbReference type="PANTHER" id="PTHR48048:SF45">
    <property type="entry name" value="GLYCOSYLTRANSFERASE"/>
    <property type="match status" value="1"/>
</dbReference>
<dbReference type="EC" id="2.4.1.-" evidence="4"/>
<keyword evidence="3" id="KW-0328">Glycosyltransferase</keyword>
<keyword evidence="2 3" id="KW-0808">Transferase</keyword>
<dbReference type="InterPro" id="IPR035595">
    <property type="entry name" value="UDP_glycos_trans_CS"/>
</dbReference>
<evidence type="ECO:0000256" key="1">
    <source>
        <dbReference type="ARBA" id="ARBA00009995"/>
    </source>
</evidence>
<dbReference type="GO" id="GO:0035251">
    <property type="term" value="F:UDP-glucosyltransferase activity"/>
    <property type="evidence" value="ECO:0007669"/>
    <property type="project" value="InterPro"/>
</dbReference>
<dbReference type="EMBL" id="JAWXYG010000003">
    <property type="protein sequence ID" value="KAK4277685.1"/>
    <property type="molecule type" value="Genomic_DNA"/>
</dbReference>
<sequence length="485" mass="54440">MKKSQQLVFVPCPGMGHLAAAVEFAKLLINQHPQLSVTVLITRSPFDPNVDAYIHSITSSLSFPERLHFTLLPSHLDTTTLQTLHPSSVMDSIIENQIPNVRDAVSKLNSAPDSPQLAGFVVDMFCTAMIEVANEFRVPAMVFFTSGAGYLGFKLHLHTLRERDNVDTSELSWEDSGTEFAIPSYENPIPVRVFPSFMLDKEWALCFLNHASKIKKAKGIIVNTFEEFESHAVHSFSKSDLTVYPIGPIISVRDNKTATQKSESDHVMEWLDNQPPLSVLFLCFGSKGYFDEQGQVTEIARALERSGVRFAWSLRKPPPKGTFEAPRDYLKVEEVLPEGFLERTAEIGRVIGWAPQTQILSHKAVGGFVSHCGWNSILESIYYGVPIATWPIHAEQQLNAFQLVRDLKMSVEISLDNRREFGSVGKSGMVSAERIEKGIREVMEKESDVRKKVKHMSEISKRALMEGGSSYSHLGRFVDDILKWE</sequence>
<dbReference type="CDD" id="cd03784">
    <property type="entry name" value="GT1_Gtf-like"/>
    <property type="match status" value="1"/>
</dbReference>
<proteinExistence type="inferred from homology"/>
<accession>A0AAE1KM94</accession>
<protein>
    <recommendedName>
        <fullName evidence="4">Glycosyltransferase</fullName>
        <ecNumber evidence="4">2.4.1.-</ecNumber>
    </recommendedName>
</protein>
<dbReference type="FunFam" id="3.40.50.2000:FF:000056">
    <property type="entry name" value="Glycosyltransferase"/>
    <property type="match status" value="1"/>
</dbReference>
<reference evidence="5" key="1">
    <citation type="submission" date="2023-10" db="EMBL/GenBank/DDBJ databases">
        <title>Chromosome-level genome of the transformable northern wattle, Acacia crassicarpa.</title>
        <authorList>
            <person name="Massaro I."/>
            <person name="Sinha N.R."/>
            <person name="Poethig S."/>
            <person name="Leichty A.R."/>
        </authorList>
    </citation>
    <scope>NUCLEOTIDE SEQUENCE</scope>
    <source>
        <strain evidence="5">Acra3RX</strain>
        <tissue evidence="5">Leaf</tissue>
    </source>
</reference>
<evidence type="ECO:0000256" key="4">
    <source>
        <dbReference type="RuleBase" id="RU362057"/>
    </source>
</evidence>
<dbReference type="Pfam" id="PF00201">
    <property type="entry name" value="UDPGT"/>
    <property type="match status" value="1"/>
</dbReference>
<dbReference type="SUPFAM" id="SSF53756">
    <property type="entry name" value="UDP-Glycosyltransferase/glycogen phosphorylase"/>
    <property type="match status" value="1"/>
</dbReference>
<gene>
    <name evidence="5" type="ORF">QN277_015645</name>
</gene>
<dbReference type="Proteomes" id="UP001293593">
    <property type="component" value="Unassembled WGS sequence"/>
</dbReference>
<evidence type="ECO:0000313" key="6">
    <source>
        <dbReference type="Proteomes" id="UP001293593"/>
    </source>
</evidence>
<comment type="similarity">
    <text evidence="1 3">Belongs to the UDP-glycosyltransferase family.</text>
</comment>